<dbReference type="PANTHER" id="PTHR33321">
    <property type="match status" value="1"/>
</dbReference>
<dbReference type="PANTHER" id="PTHR33321:SF3">
    <property type="entry name" value="OS05G0582000 PROTEIN"/>
    <property type="match status" value="1"/>
</dbReference>
<feature type="compositionally biased region" description="Low complexity" evidence="1">
    <location>
        <begin position="1"/>
        <end position="30"/>
    </location>
</feature>
<reference evidence="2 3" key="1">
    <citation type="submission" date="2024-03" db="EMBL/GenBank/DDBJ databases">
        <authorList>
            <person name="Gkanogiannis A."/>
            <person name="Becerra Lopez-Lavalle L."/>
        </authorList>
    </citation>
    <scope>NUCLEOTIDE SEQUENCE [LARGE SCALE GENOMIC DNA]</scope>
</reference>
<gene>
    <name evidence="2" type="ORF">CITCOLO1_LOCUS53</name>
</gene>
<proteinExistence type="predicted"/>
<dbReference type="Pfam" id="PF04450">
    <property type="entry name" value="BSP"/>
    <property type="match status" value="1"/>
</dbReference>
<name>A0ABP0XL61_9ROSI</name>
<sequence>MENRQSLSLPLLSATTSTSGTGATATPTSPNQSLSLSNQAVAVRLLLVAVVGLTSLWANHEASKGFDVTILNNAKGSSAGQRFDLFYVSNDEATRLLLNASSFIENLIYPSPDFPKKKVKSVHLTLSLRDLSSNVAVEQLDGGVDFVVHLSPSIFNERNVNHAMSAAILRGMSRVWLWNGEADAPPSLLDGMVEHIAAAAGFVEKKYSGGVVSTLAACEPMWWKEKDPMQVAMFLDYHERQREGFIQRLNQGLKSRWHDGTVEDALGMPAQRPCGSLNFSGSL</sequence>
<organism evidence="2 3">
    <name type="scientific">Citrullus colocynthis</name>
    <name type="common">colocynth</name>
    <dbReference type="NCBI Taxonomy" id="252529"/>
    <lineage>
        <taxon>Eukaryota</taxon>
        <taxon>Viridiplantae</taxon>
        <taxon>Streptophyta</taxon>
        <taxon>Embryophyta</taxon>
        <taxon>Tracheophyta</taxon>
        <taxon>Spermatophyta</taxon>
        <taxon>Magnoliopsida</taxon>
        <taxon>eudicotyledons</taxon>
        <taxon>Gunneridae</taxon>
        <taxon>Pentapetalae</taxon>
        <taxon>rosids</taxon>
        <taxon>fabids</taxon>
        <taxon>Cucurbitales</taxon>
        <taxon>Cucurbitaceae</taxon>
        <taxon>Benincaseae</taxon>
        <taxon>Citrullus</taxon>
    </lineage>
</organism>
<keyword evidence="3" id="KW-1185">Reference proteome</keyword>
<dbReference type="Proteomes" id="UP001642487">
    <property type="component" value="Chromosome 1"/>
</dbReference>
<dbReference type="EMBL" id="OZ021735">
    <property type="protein sequence ID" value="CAK9308544.1"/>
    <property type="molecule type" value="Genomic_DNA"/>
</dbReference>
<evidence type="ECO:0000313" key="3">
    <source>
        <dbReference type="Proteomes" id="UP001642487"/>
    </source>
</evidence>
<evidence type="ECO:0000256" key="1">
    <source>
        <dbReference type="SAM" id="MobiDB-lite"/>
    </source>
</evidence>
<accession>A0ABP0XL61</accession>
<feature type="region of interest" description="Disordered" evidence="1">
    <location>
        <begin position="1"/>
        <end position="33"/>
    </location>
</feature>
<dbReference type="InterPro" id="IPR007541">
    <property type="entry name" value="Uncharacterised_BSP"/>
</dbReference>
<evidence type="ECO:0000313" key="2">
    <source>
        <dbReference type="EMBL" id="CAK9308544.1"/>
    </source>
</evidence>
<protein>
    <submittedName>
        <fullName evidence="2">Uncharacterized protein</fullName>
    </submittedName>
</protein>